<dbReference type="GO" id="GO:0000462">
    <property type="term" value="P:maturation of SSU-rRNA from tricistronic rRNA transcript (SSU-rRNA, 5.8S rRNA, LSU-rRNA)"/>
    <property type="evidence" value="ECO:0007669"/>
    <property type="project" value="TreeGrafter"/>
</dbReference>
<feature type="compositionally biased region" description="Basic residues" evidence="9">
    <location>
        <begin position="1"/>
        <end position="10"/>
    </location>
</feature>
<gene>
    <name evidence="10" type="ORF">Syun_006959</name>
</gene>
<evidence type="ECO:0000256" key="4">
    <source>
        <dbReference type="ARBA" id="ARBA00019827"/>
    </source>
</evidence>
<keyword evidence="6 8" id="KW-0175">Coiled coil</keyword>
<accession>A0AAP0KXM3</accession>
<proteinExistence type="inferred from homology"/>
<dbReference type="PANTHER" id="PTHR33911">
    <property type="entry name" value="RRNA-PROCESSING PROTEIN EFG1"/>
    <property type="match status" value="1"/>
</dbReference>
<organism evidence="10 11">
    <name type="scientific">Stephania yunnanensis</name>
    <dbReference type="NCBI Taxonomy" id="152371"/>
    <lineage>
        <taxon>Eukaryota</taxon>
        <taxon>Viridiplantae</taxon>
        <taxon>Streptophyta</taxon>
        <taxon>Embryophyta</taxon>
        <taxon>Tracheophyta</taxon>
        <taxon>Spermatophyta</taxon>
        <taxon>Magnoliopsida</taxon>
        <taxon>Ranunculales</taxon>
        <taxon>Menispermaceae</taxon>
        <taxon>Menispermoideae</taxon>
        <taxon>Cissampelideae</taxon>
        <taxon>Stephania</taxon>
    </lineage>
</organism>
<dbReference type="EMBL" id="JBBNAF010000003">
    <property type="protein sequence ID" value="KAK9160618.1"/>
    <property type="molecule type" value="Genomic_DNA"/>
</dbReference>
<dbReference type="InterPro" id="IPR050786">
    <property type="entry name" value="EFG1_rRNA-proc"/>
</dbReference>
<keyword evidence="7" id="KW-0539">Nucleus</keyword>
<comment type="subcellular location">
    <subcellularLocation>
        <location evidence="1">Nucleus</location>
        <location evidence="1">Nucleolus</location>
    </subcellularLocation>
</comment>
<reference evidence="10 11" key="1">
    <citation type="submission" date="2024-01" db="EMBL/GenBank/DDBJ databases">
        <title>Genome assemblies of Stephania.</title>
        <authorList>
            <person name="Yang L."/>
        </authorList>
    </citation>
    <scope>NUCLEOTIDE SEQUENCE [LARGE SCALE GENOMIC DNA]</scope>
    <source>
        <strain evidence="10">YNDBR</strain>
        <tissue evidence="10">Leaf</tissue>
    </source>
</reference>
<protein>
    <recommendedName>
        <fullName evidence="3">rRNA-processing protein EFG1</fullName>
    </recommendedName>
    <alternativeName>
        <fullName evidence="4">rRNA-processing protein efg1</fullName>
    </alternativeName>
</protein>
<keyword evidence="5" id="KW-0698">rRNA processing</keyword>
<evidence type="ECO:0000256" key="9">
    <source>
        <dbReference type="SAM" id="MobiDB-lite"/>
    </source>
</evidence>
<evidence type="ECO:0000256" key="6">
    <source>
        <dbReference type="ARBA" id="ARBA00023054"/>
    </source>
</evidence>
<evidence type="ECO:0000256" key="3">
    <source>
        <dbReference type="ARBA" id="ARBA00018689"/>
    </source>
</evidence>
<dbReference type="GO" id="GO:0030688">
    <property type="term" value="C:preribosome, small subunit precursor"/>
    <property type="evidence" value="ECO:0007669"/>
    <property type="project" value="TreeGrafter"/>
</dbReference>
<dbReference type="AlphaFoldDB" id="A0AAP0KXM3"/>
<dbReference type="InterPro" id="IPR019310">
    <property type="entry name" value="Efg1"/>
</dbReference>
<evidence type="ECO:0000313" key="11">
    <source>
        <dbReference type="Proteomes" id="UP001420932"/>
    </source>
</evidence>
<evidence type="ECO:0000313" key="10">
    <source>
        <dbReference type="EMBL" id="KAK9160618.1"/>
    </source>
</evidence>
<comment type="caution">
    <text evidence="10">The sequence shown here is derived from an EMBL/GenBank/DDBJ whole genome shotgun (WGS) entry which is preliminary data.</text>
</comment>
<evidence type="ECO:0000256" key="1">
    <source>
        <dbReference type="ARBA" id="ARBA00004604"/>
    </source>
</evidence>
<feature type="coiled-coil region" evidence="8">
    <location>
        <begin position="62"/>
        <end position="124"/>
    </location>
</feature>
<dbReference type="GO" id="GO:0005730">
    <property type="term" value="C:nucleolus"/>
    <property type="evidence" value="ECO:0007669"/>
    <property type="project" value="UniProtKB-SubCell"/>
</dbReference>
<keyword evidence="11" id="KW-1185">Reference proteome</keyword>
<feature type="compositionally biased region" description="Basic residues" evidence="9">
    <location>
        <begin position="335"/>
        <end position="348"/>
    </location>
</feature>
<dbReference type="PANTHER" id="PTHR33911:SF1">
    <property type="entry name" value="RRNA-PROCESSING PROTEIN EFG1"/>
    <property type="match status" value="1"/>
</dbReference>
<sequence length="348" mass="39400">MAHGGYGKRRVAPDRQSNAPGVERRPKSLSVKKQQKKLKTASLKNQIRSTERMLRKSLPPEIKEAQETKLEELKKQQELQTRLAVEHKVFMRYKKIKFFERRKIERRIRRLEKLQRSASDHSQEGDVAIQLSRLKEDLEYVRFFPKNAKYVSLFMGGDDADIVDKRNKLRKEIKANLMAATTSGKDLEETASEDDGLLDLSEDDFFLGGSSSDEADADDEWTDKSTREQASSASGKATSGMSSDEKNQRQVSARALMPPPRSSTSSSRFKSHNKTMFDGSSSRRPTMKRVQPSTSSNSSFSRSESSSSSKIQRSSNARTGTNSSNLSSNSDAQKPRRKRRPKKKKQQA</sequence>
<feature type="compositionally biased region" description="Polar residues" evidence="9">
    <location>
        <begin position="228"/>
        <end position="242"/>
    </location>
</feature>
<feature type="region of interest" description="Disordered" evidence="9">
    <location>
        <begin position="208"/>
        <end position="348"/>
    </location>
</feature>
<feature type="compositionally biased region" description="Low complexity" evidence="9">
    <location>
        <begin position="293"/>
        <end position="315"/>
    </location>
</feature>
<name>A0AAP0KXM3_9MAGN</name>
<feature type="region of interest" description="Disordered" evidence="9">
    <location>
        <begin position="1"/>
        <end position="61"/>
    </location>
</feature>
<evidence type="ECO:0000256" key="7">
    <source>
        <dbReference type="ARBA" id="ARBA00023242"/>
    </source>
</evidence>
<evidence type="ECO:0000256" key="2">
    <source>
        <dbReference type="ARBA" id="ARBA00006916"/>
    </source>
</evidence>
<evidence type="ECO:0000256" key="5">
    <source>
        <dbReference type="ARBA" id="ARBA00022552"/>
    </source>
</evidence>
<dbReference type="Proteomes" id="UP001420932">
    <property type="component" value="Unassembled WGS sequence"/>
</dbReference>
<evidence type="ECO:0000256" key="8">
    <source>
        <dbReference type="SAM" id="Coils"/>
    </source>
</evidence>
<comment type="similarity">
    <text evidence="2">Belongs to the EFG1 family.</text>
</comment>
<dbReference type="Pfam" id="PF10153">
    <property type="entry name" value="Efg1"/>
    <property type="match status" value="1"/>
</dbReference>